<protein>
    <submittedName>
        <fullName evidence="6">AAEL003091-PA</fullName>
    </submittedName>
</protein>
<feature type="signal peptide" evidence="5">
    <location>
        <begin position="1"/>
        <end position="20"/>
    </location>
</feature>
<dbReference type="PANTHER" id="PTHR48043:SF159">
    <property type="entry name" value="EG:EG0003.4 PROTEIN-RELATED"/>
    <property type="match status" value="1"/>
</dbReference>
<feature type="chain" id="PRO_5036443791" evidence="5">
    <location>
        <begin position="21"/>
        <end position="518"/>
    </location>
</feature>
<dbReference type="SUPFAM" id="SSF53756">
    <property type="entry name" value="UDP-Glycosyltransferase/glycogen phosphorylase"/>
    <property type="match status" value="1"/>
</dbReference>
<dbReference type="HOGENOM" id="CLU_012949_0_3_1"/>
<organism evidence="6 7">
    <name type="scientific">Aedes aegypti</name>
    <name type="common">Yellowfever mosquito</name>
    <name type="synonym">Culex aegypti</name>
    <dbReference type="NCBI Taxonomy" id="7159"/>
    <lineage>
        <taxon>Eukaryota</taxon>
        <taxon>Metazoa</taxon>
        <taxon>Ecdysozoa</taxon>
        <taxon>Arthropoda</taxon>
        <taxon>Hexapoda</taxon>
        <taxon>Insecta</taxon>
        <taxon>Pterygota</taxon>
        <taxon>Neoptera</taxon>
        <taxon>Endopterygota</taxon>
        <taxon>Diptera</taxon>
        <taxon>Nematocera</taxon>
        <taxon>Culicoidea</taxon>
        <taxon>Culicidae</taxon>
        <taxon>Culicinae</taxon>
        <taxon>Aedini</taxon>
        <taxon>Aedes</taxon>
        <taxon>Stegomyia</taxon>
    </lineage>
</organism>
<reference evidence="6" key="1">
    <citation type="submission" date="2005-10" db="EMBL/GenBank/DDBJ databases">
        <authorList>
            <person name="Loftus B.J."/>
            <person name="Nene V.M."/>
            <person name="Hannick L.I."/>
            <person name="Bidwell S."/>
            <person name="Haas B."/>
            <person name="Amedeo P."/>
            <person name="Orvis J."/>
            <person name="Wortman J.R."/>
            <person name="White O.R."/>
            <person name="Salzberg S."/>
            <person name="Shumway M."/>
            <person name="Koo H."/>
            <person name="Zhao Y."/>
            <person name="Holmes M."/>
            <person name="Miller J."/>
            <person name="Schatz M."/>
            <person name="Pop M."/>
            <person name="Pai G."/>
            <person name="Utterback T."/>
            <person name="Rogers Y.-H."/>
            <person name="Kravitz S."/>
            <person name="Fraser C.M."/>
        </authorList>
    </citation>
    <scope>NUCLEOTIDE SEQUENCE</scope>
    <source>
        <strain evidence="6">Liverpool</strain>
    </source>
</reference>
<dbReference type="InterPro" id="IPR050271">
    <property type="entry name" value="UDP-glycosyltransferase"/>
</dbReference>
<dbReference type="KEGG" id="aag:5576970"/>
<keyword evidence="4" id="KW-0812">Transmembrane</keyword>
<sequence>MAKVACVLLAVILSVEVAFGANILCLFGVASPSHHIWNRAIAHELGAKGHNVTIISADVEKDTPQNIHYVELEQTYPELYSGPHNIDLLEMANENVLTSIVSFYNDFVITECKGILKSKGLEFVKNYPDDFKFDLVIHDMTCGGCMHGLLHKFGYPPLVSVTAFNNPPYVTDVIGGHKHVAYIPFYSLRYGTDMTFMQRVHNTLLYITDYIYRTFFCYPKLDHMVRDYFQYKDMPYVPNMDRLSKIILVNAHYSIDFPEPAPPNLIPVGGLQIQKPKPLPKDIEDFINAGKKGAVLFSLGTNIRSDELGKERQQMFIDAIRQLPDYNFLWKFESDLDLKLPKNLIIRKWLPQSDMLAHPKIKGFITHAGLLSMHEATWHGVPMIGIPFIADQHRNLEKCIRMGVAERIVFQTLSTKQIYDTVHKVLESPSYQQNMKKVSSLFRDQPEKPLDRAIWWIEWVLRHPDFEGLQSPVLKLGFLKSNLVDVIGFFLLAPLVVFIVLKKCLCKGRHIDREKKTK</sequence>
<dbReference type="OMA" id="RQLPDYH"/>
<evidence type="ECO:0000313" key="6">
    <source>
        <dbReference type="EMBL" id="EAT45659.1"/>
    </source>
</evidence>
<dbReference type="InterPro" id="IPR002213">
    <property type="entry name" value="UDP_glucos_trans"/>
</dbReference>
<dbReference type="GO" id="GO:0008194">
    <property type="term" value="F:UDP-glycosyltransferase activity"/>
    <property type="evidence" value="ECO:0007669"/>
    <property type="project" value="InterPro"/>
</dbReference>
<dbReference type="PANTHER" id="PTHR48043">
    <property type="entry name" value="EG:EG0003.4 PROTEIN-RELATED"/>
    <property type="match status" value="1"/>
</dbReference>
<keyword evidence="3" id="KW-0808">Transferase</keyword>
<reference evidence="6" key="3">
    <citation type="submission" date="2012-09" db="EMBL/GenBank/DDBJ databases">
        <authorList>
            <consortium name="VectorBase"/>
        </authorList>
    </citation>
    <scope>NUCLEOTIDE SEQUENCE</scope>
    <source>
        <strain evidence="6">Liverpool</strain>
    </source>
</reference>
<evidence type="ECO:0000256" key="1">
    <source>
        <dbReference type="ARBA" id="ARBA00009995"/>
    </source>
</evidence>
<evidence type="ECO:0000256" key="4">
    <source>
        <dbReference type="SAM" id="Phobius"/>
    </source>
</evidence>
<keyword evidence="4" id="KW-1133">Transmembrane helix</keyword>
<dbReference type="Gene3D" id="3.40.50.2000">
    <property type="entry name" value="Glycogen Phosphorylase B"/>
    <property type="match status" value="1"/>
</dbReference>
<reference evidence="6" key="2">
    <citation type="journal article" date="2007" name="Science">
        <title>Genome sequence of Aedes aegypti, a major arbovirus vector.</title>
        <authorList>
            <person name="Nene V."/>
            <person name="Wortman J.R."/>
            <person name="Lawson D."/>
            <person name="Haas B."/>
            <person name="Kodira C."/>
            <person name="Tu Z.J."/>
            <person name="Loftus B."/>
            <person name="Xi Z."/>
            <person name="Megy K."/>
            <person name="Grabherr M."/>
            <person name="Ren Q."/>
            <person name="Zdobnov E.M."/>
            <person name="Lobo N.F."/>
            <person name="Campbell K.S."/>
            <person name="Brown S.E."/>
            <person name="Bonaldo M.F."/>
            <person name="Zhu J."/>
            <person name="Sinkins S.P."/>
            <person name="Hogenkamp D.G."/>
            <person name="Amedeo P."/>
            <person name="Arensburger P."/>
            <person name="Atkinson P.W."/>
            <person name="Bidwell S."/>
            <person name="Biedler J."/>
            <person name="Birney E."/>
            <person name="Bruggner R.V."/>
            <person name="Costas J."/>
            <person name="Coy M.R."/>
            <person name="Crabtree J."/>
            <person name="Crawford M."/>
            <person name="Debruyn B."/>
            <person name="Decaprio D."/>
            <person name="Eiglmeier K."/>
            <person name="Eisenstadt E."/>
            <person name="El-Dorry H."/>
            <person name="Gelbart W.M."/>
            <person name="Gomes S.L."/>
            <person name="Hammond M."/>
            <person name="Hannick L.I."/>
            <person name="Hogan J.R."/>
            <person name="Holmes M.H."/>
            <person name="Jaffe D."/>
            <person name="Johnston J.S."/>
            <person name="Kennedy R.C."/>
            <person name="Koo H."/>
            <person name="Kravitz S."/>
            <person name="Kriventseva E.V."/>
            <person name="Kulp D."/>
            <person name="Labutti K."/>
            <person name="Lee E."/>
            <person name="Li S."/>
            <person name="Lovin D.D."/>
            <person name="Mao C."/>
            <person name="Mauceli E."/>
            <person name="Menck C.F."/>
            <person name="Miller J.R."/>
            <person name="Montgomery P."/>
            <person name="Mori A."/>
            <person name="Nascimento A.L."/>
            <person name="Naveira H.F."/>
            <person name="Nusbaum C."/>
            <person name="O'leary S."/>
            <person name="Orvis J."/>
            <person name="Pertea M."/>
            <person name="Quesneville H."/>
            <person name="Reidenbach K.R."/>
            <person name="Rogers Y.H."/>
            <person name="Roth C.W."/>
            <person name="Schneider J.R."/>
            <person name="Schatz M."/>
            <person name="Shumway M."/>
            <person name="Stanke M."/>
            <person name="Stinson E.O."/>
            <person name="Tubio J.M."/>
            <person name="Vanzee J.P."/>
            <person name="Verjovski-Almeida S."/>
            <person name="Werner D."/>
            <person name="White O."/>
            <person name="Wyder S."/>
            <person name="Zeng Q."/>
            <person name="Zhao Q."/>
            <person name="Zhao Y."/>
            <person name="Hill C.A."/>
            <person name="Raikhel A.S."/>
            <person name="Soares M.B."/>
            <person name="Knudson D.L."/>
            <person name="Lee N.H."/>
            <person name="Galagan J."/>
            <person name="Salzberg S.L."/>
            <person name="Paulsen I.T."/>
            <person name="Dimopoulos G."/>
            <person name="Collins F.H."/>
            <person name="Birren B."/>
            <person name="Fraser-Liggett C.M."/>
            <person name="Severson D.W."/>
        </authorList>
    </citation>
    <scope>NUCLEOTIDE SEQUENCE [LARGE SCALE GENOMIC DNA]</scope>
    <source>
        <strain evidence="6">Liverpool</strain>
    </source>
</reference>
<evidence type="ECO:0000256" key="5">
    <source>
        <dbReference type="SAM" id="SignalP"/>
    </source>
</evidence>
<dbReference type="CDD" id="cd03784">
    <property type="entry name" value="GT1_Gtf-like"/>
    <property type="match status" value="1"/>
</dbReference>
<proteinExistence type="inferred from homology"/>
<feature type="transmembrane region" description="Helical" evidence="4">
    <location>
        <begin position="483"/>
        <end position="501"/>
    </location>
</feature>
<evidence type="ECO:0000256" key="3">
    <source>
        <dbReference type="ARBA" id="ARBA00022679"/>
    </source>
</evidence>
<dbReference type="AlphaFoldDB" id="A0A1S4F3M4"/>
<accession>A0A1S4F3M4</accession>
<dbReference type="Proteomes" id="UP000682892">
    <property type="component" value="Chromosome 2"/>
</dbReference>
<evidence type="ECO:0000313" key="7">
    <source>
        <dbReference type="Proteomes" id="UP000682892"/>
    </source>
</evidence>
<keyword evidence="4" id="KW-0472">Membrane</keyword>
<gene>
    <name evidence="6" type="ORF">AaeL_AAEL003091</name>
</gene>
<dbReference type="OrthoDB" id="5835829at2759"/>
<dbReference type="Pfam" id="PF00201">
    <property type="entry name" value="UDPGT"/>
    <property type="match status" value="1"/>
</dbReference>
<comment type="similarity">
    <text evidence="1">Belongs to the UDP-glycosyltransferase family.</text>
</comment>
<keyword evidence="2" id="KW-0328">Glycosyltransferase</keyword>
<dbReference type="FunFam" id="3.40.50.2000:FF:000021">
    <property type="entry name" value="UDP-glucuronosyltransferase"/>
    <property type="match status" value="1"/>
</dbReference>
<dbReference type="EMBL" id="CH477261">
    <property type="protein sequence ID" value="EAT45659.1"/>
    <property type="molecule type" value="Genomic_DNA"/>
</dbReference>
<name>A0A1S4F3M4_AEDAE</name>
<keyword evidence="5" id="KW-0732">Signal</keyword>
<evidence type="ECO:0000256" key="2">
    <source>
        <dbReference type="ARBA" id="ARBA00022676"/>
    </source>
</evidence>